<accession>N6VDK8</accession>
<keyword evidence="2" id="KW-1185">Reference proteome</keyword>
<evidence type="ECO:0000313" key="2">
    <source>
        <dbReference type="Proteomes" id="UP000012429"/>
    </source>
</evidence>
<dbReference type="AlphaFoldDB" id="N6VDK8"/>
<proteinExistence type="predicted"/>
<gene>
    <name evidence="1" type="ORF">RHSP_61761</name>
</gene>
<evidence type="ECO:0000313" key="1">
    <source>
        <dbReference type="EMBL" id="ENN89137.1"/>
    </source>
</evidence>
<protein>
    <submittedName>
        <fullName evidence="1">Uncharacterized protein</fullName>
    </submittedName>
</protein>
<sequence>MAVDHHRDVVRVDTRKLEGEDAALTGRHTDDAQRIDIPQPLRRISGEISFVAGDRLAADAVHIIKRVAKADRLHDRRGSRLEAMRRLVIGDVFLGDVEDHLAAALEGPHLGEPLLLAVENANARWAIKLVTGHDVPVAIDILHVDRHMHRTLRAIDQDGNAALMRDAADVLHRNNGSERIRHMGDGDELGPLRQALLEILDMERALVVDGHPDELGTLPLADEVPGDDVGVMLHDRDDNLVALAKLRHAPAVGDRVDRFRRVLGKDDIVHRRSIQEAAHLFASRFIGFRGSIGQEVQAAMHIRIFAGIGMRNGIDDDLRLLRGCAVVEIDQRLAVHHFRQDREIPANGFDIIGRCRHDLVHELCLQSGVLFQPGGDNAFQRLDQGFVFQFLDDLGYEGIDQHGAGLVPRNAASHQIVEMVRVDIGNRCAMAALNVVGEDLKLRLDRELGIVGHQQRVAGHARIRLLRIGRNTDHALEDTTGTVEHHVADDLGRTGVRNVMTEHQRHIRMRIATQQIDAANLQIGALAAHLHMQFLAHQLATGVDDEEFQLRVRTEIDADLAEMRILGSLLLQDDPDDFCTLADLDLAHRRDECGSTFDSLMTLDDRRLDISSEGHRKTAVNLPACMDELHFERRVEFCAIRKIDSIAIAHEAGIDAPDSVILAERFQPGGSRAIDQAVGITSDRQVLDGSLLACLSLKNGENGRAFDRRRQSLYQALADVARHQPQQVLEIGIVPCLDPARRQAGGLQLVQQAIADGENFAIARQIAHLVVIRLDQRRLRGGQAVRRLNVHRRVLSAPIRLQLQ</sequence>
<comment type="caution">
    <text evidence="1">The sequence shown here is derived from an EMBL/GenBank/DDBJ whole genome shotgun (WGS) entry which is preliminary data.</text>
</comment>
<name>N6VDK8_9HYPH</name>
<reference evidence="1 2" key="1">
    <citation type="journal article" date="2012" name="BMC Genomics">
        <title>Genomic basis of broad host range and environmental adaptability of Rhizobium tropici CIAT 899 and Rhizobium sp. PRF 81 which are used in inoculants for common bean (Phaseolus vulgaris L.).</title>
        <authorList>
            <person name="Ormeno-Orrillo E."/>
            <person name="Menna P."/>
            <person name="Almeida L.G."/>
            <person name="Ollero F.J."/>
            <person name="Nicolas M.F."/>
            <person name="Pains Rodrigues E."/>
            <person name="Shigueyoshi Nakatani A."/>
            <person name="Silva Batista J.S."/>
            <person name="Oliveira Chueire L.M."/>
            <person name="Souza R.C."/>
            <person name="Ribeiro Vasconcelos A.T."/>
            <person name="Megias M."/>
            <person name="Hungria M."/>
            <person name="Martinez-Romero E."/>
        </authorList>
    </citation>
    <scope>NUCLEOTIDE SEQUENCE [LARGE SCALE GENOMIC DNA]</scope>
    <source>
        <strain evidence="1 2">PRF 81</strain>
    </source>
</reference>
<organism evidence="1 2">
    <name type="scientific">Rhizobium freirei PRF 81</name>
    <dbReference type="NCBI Taxonomy" id="363754"/>
    <lineage>
        <taxon>Bacteria</taxon>
        <taxon>Pseudomonadati</taxon>
        <taxon>Pseudomonadota</taxon>
        <taxon>Alphaproteobacteria</taxon>
        <taxon>Hyphomicrobiales</taxon>
        <taxon>Rhizobiaceae</taxon>
        <taxon>Rhizobium/Agrobacterium group</taxon>
        <taxon>Rhizobium</taxon>
    </lineage>
</organism>
<dbReference type="Proteomes" id="UP000012429">
    <property type="component" value="Unassembled WGS sequence"/>
</dbReference>
<dbReference type="EMBL" id="AQHN01000010">
    <property type="protein sequence ID" value="ENN89137.1"/>
    <property type="molecule type" value="Genomic_DNA"/>
</dbReference>